<dbReference type="Pfam" id="PF01345">
    <property type="entry name" value="DUF11"/>
    <property type="match status" value="2"/>
</dbReference>
<dbReference type="OrthoDB" id="2490638at2"/>
<feature type="domain" description="DUF11" evidence="1">
    <location>
        <begin position="1754"/>
        <end position="1861"/>
    </location>
</feature>
<dbReference type="Proteomes" id="UP000272528">
    <property type="component" value="Chromosome"/>
</dbReference>
<evidence type="ECO:0000259" key="1">
    <source>
        <dbReference type="Pfam" id="PF01345"/>
    </source>
</evidence>
<feature type="domain" description="DUF7507" evidence="3">
    <location>
        <begin position="1246"/>
        <end position="1330"/>
    </location>
</feature>
<organism evidence="4 5">
    <name type="scientific">Paenibacillus albus</name>
    <dbReference type="NCBI Taxonomy" id="2495582"/>
    <lineage>
        <taxon>Bacteria</taxon>
        <taxon>Bacillati</taxon>
        <taxon>Bacillota</taxon>
        <taxon>Bacilli</taxon>
        <taxon>Bacillales</taxon>
        <taxon>Paenibacillaceae</taxon>
        <taxon>Paenibacillus</taxon>
    </lineage>
</organism>
<name>A0A3S9A2A2_9BACL</name>
<keyword evidence="5" id="KW-1185">Reference proteome</keyword>
<dbReference type="InterPro" id="IPR001434">
    <property type="entry name" value="OmcB-like_DUF11"/>
</dbReference>
<dbReference type="InterPro" id="IPR051172">
    <property type="entry name" value="Chlamydia_OmcB"/>
</dbReference>
<proteinExistence type="predicted"/>
<dbReference type="InterPro" id="IPR026588">
    <property type="entry name" value="Choice_anch_A"/>
</dbReference>
<dbReference type="InterPro" id="IPR055354">
    <property type="entry name" value="DUF7507"/>
</dbReference>
<dbReference type="NCBIfam" id="TIGR04215">
    <property type="entry name" value="choice_anch_A"/>
    <property type="match status" value="1"/>
</dbReference>
<dbReference type="EMBL" id="CP034437">
    <property type="protein sequence ID" value="AZN39888.1"/>
    <property type="molecule type" value="Genomic_DNA"/>
</dbReference>
<protein>
    <submittedName>
        <fullName evidence="4">DUF11 domain-containing protein</fullName>
    </submittedName>
</protein>
<dbReference type="NCBIfam" id="TIGR01451">
    <property type="entry name" value="B_ant_repeat"/>
    <property type="match status" value="12"/>
</dbReference>
<dbReference type="KEGG" id="palb:EJC50_09690"/>
<dbReference type="Pfam" id="PF20597">
    <property type="entry name" value="pAdhesive_15"/>
    <property type="match status" value="1"/>
</dbReference>
<dbReference type="PANTHER" id="PTHR34819">
    <property type="entry name" value="LARGE CYSTEINE-RICH PERIPLASMIC PROTEIN OMCB"/>
    <property type="match status" value="1"/>
</dbReference>
<feature type="domain" description="DUF7507" evidence="3">
    <location>
        <begin position="1450"/>
        <end position="1536"/>
    </location>
</feature>
<accession>A0A3S9A2A2</accession>
<feature type="domain" description="DUF7507" evidence="3">
    <location>
        <begin position="632"/>
        <end position="720"/>
    </location>
</feature>
<gene>
    <name evidence="4" type="ORF">EJC50_09690</name>
</gene>
<dbReference type="Gene3D" id="2.60.40.10">
    <property type="entry name" value="Immunoglobulins"/>
    <property type="match status" value="1"/>
</dbReference>
<evidence type="ECO:0000259" key="2">
    <source>
        <dbReference type="Pfam" id="PF20597"/>
    </source>
</evidence>
<sequence length="1884" mass="195568">MSTKQSMFFFANFISIQASETWPTAYPVCSFIFRQSFDILQEATLSMACGNLGVANDFNVFVFGNHTQSFVDSGGRVAVGGNATYNSYGIGSSLPVSQTRADLIVGGNMNITSGTNFSGNSVISPSGTIINYTMTNNNGVSGQPFRGTPVDFAAAEQYLTCASTTWGNLSPNGTAFVNFGQIVLQGNSPTLNIFTINGNNVAGSGVSLSSANGINIIAPPGSTILVNISGTSVGFGSYAIFRNGGQSTAADGAFIMWNFFQATNAFNLNLSIKGSVLAPFAAWSASGFGNIDGTIVADSLTNTTGSIEEHNVPFTGCLPEALCTPRLTLTKTVNGGSSFTGPPGTPLIYVITVTNSGAGKLTNIMISDPLLNFQQTIPELPAGQSMQFTILSEIQNGIPGSSYLNTVTAQSSLTPPQSASVTITIQNRDVTAVFHKSVQPTEAMHGDTVVYTFTVDVPEFVTLTNVRLVDPTLGIDMTFPTVTGGELLQVPFVIPANIPVGSSFVNTATLTAGNLPVTLTDSASVLVTETPSVSLTKQADTATAIPGQIIHYTITVRNESQATPLFNLVLTDPLLQLNQTIAKLDPNTSVVFLGTYTVPAGTPAGTIIHNTATLVSQVGTETASTNVLVTPAPLITITKTPSTQLAPPGATVEYSIAVTNTGNIPLTDVMITDPELSFSVTVPSLAVGGQYIATVPFVIPLGTPAGTKLTNTAVVITDQTPAATASAEVTVAAVFGLSVEKTVDLATALPGQTVHFTMVVTNTSNTEITNVVISDPLLGISDTIPVMEENGTQIYHIPFTIPIGTPAGTLLTNTVTADSDQTEPHSATVQVVVGSAPSLTLDKTVTPVSGLPGTPITYTFTVTNTGNTPLTQVRVQDPLLGVDTTIPNIAIGGQSTFDFPSVIPALPSGTIVQNVANAVSTETPTPVFAEAFITVGTPPTLTLTKTVSEATALPGETVVFTITLTNTSAVTLTNVHLVDPFFQIDYTFGALQSGDSRVITGNLTIPAGTPAGTVFENVVTVSSDQTPPISADASVTTEAFYDMAVNKTVNVATALPGQTIVFTLAVVNTGNAPLFNVQVSDPFLGYSTVISVLLQGQEQTCTIPYTIPEDAEPGTIFTNTVLATSAQTGDRVASSSVLVLPIPVGEIKVQKLVSTLTASPGETIFYTILVFNDSTGVVNDVQLTDPLLGISETIAEIQPNSLYTLSVPYVVPPGTPAGTVITNTVTVEALGETQEVSVNVTVTAVPGLSITKTSDVQTAIPGDIVNYTITVQNTGNAPLTNVSVTDTTLGFATVIPALAIGASQALNVPFVVPALPPGTILTNTASATADQVPTPVTASTSISIGEPASVFLSKSVTPATAAPGEIVTFTIVATNTSGDELTNVLMTDDLLGLFIEAPIIAPGVTRTIVMNYTIPPGTPAGTVIPNVVTLTSDQTLPATAVASVTVTAGPALTVEKIESQSFARPGDTVSYTIIVTNTGNVPLTNIHLTDILLGFDETIAQLNPQNTFRINVPFTVPLGLPAGARVFNTVVATSDQTEAVEDMTNLTISPVYSIDVVKSAVQSEVLPGAVITFETTVTNTSNAPLTNVTLEDPLLNISETIASLASGESITLVADYTVPEGTPAYSFVTNVVTAVSSETPPATTSSSVLVLPDPRLSLTKLLPTIGLPGQKLRMSLYFVNQGNVTLHNILLVDEPVSLSFHLEELIPGASELGFLWFIIPTDAQPGSRIVNTAVISSNETGRTEASRTVNVVGLIIEKSSSALSVNVRDRISYNLIVRNPTPYLATNVVLRDPLPSEAVFVPGSVWVNGEHIANASPASGIPIGTIAAGAYATVSFKAMVKEEPAGGKLDNQANASFTFTDGGTTVSGTSLSNVWTVRVYDEEE</sequence>
<evidence type="ECO:0000313" key="4">
    <source>
        <dbReference type="EMBL" id="AZN39888.1"/>
    </source>
</evidence>
<feature type="domain" description="DUF11" evidence="1">
    <location>
        <begin position="737"/>
        <end position="777"/>
    </location>
</feature>
<feature type="domain" description="DUF7507" evidence="3">
    <location>
        <begin position="1043"/>
        <end position="1133"/>
    </location>
</feature>
<evidence type="ECO:0000259" key="3">
    <source>
        <dbReference type="Pfam" id="PF24346"/>
    </source>
</evidence>
<feature type="domain" description="DUF7507" evidence="3">
    <location>
        <begin position="836"/>
        <end position="885"/>
    </location>
</feature>
<dbReference type="InterPro" id="IPR047589">
    <property type="entry name" value="DUF11_rpt"/>
</dbReference>
<reference evidence="5" key="1">
    <citation type="submission" date="2018-12" db="EMBL/GenBank/DDBJ databases">
        <title>Genome sequence of Peanibacillus sp.</title>
        <authorList>
            <person name="Subramani G."/>
            <person name="Srinivasan S."/>
            <person name="Kim M.K."/>
        </authorList>
    </citation>
    <scope>NUCLEOTIDE SEQUENCE [LARGE SCALE GENOMIC DNA]</scope>
    <source>
        <strain evidence="5">18JY67-1</strain>
    </source>
</reference>
<feature type="domain" description="Choice-of-anchor A" evidence="2">
    <location>
        <begin position="52"/>
        <end position="307"/>
    </location>
</feature>
<evidence type="ECO:0000313" key="5">
    <source>
        <dbReference type="Proteomes" id="UP000272528"/>
    </source>
</evidence>
<dbReference type="Pfam" id="PF24346">
    <property type="entry name" value="DUF7507"/>
    <property type="match status" value="6"/>
</dbReference>
<feature type="domain" description="DUF7507" evidence="3">
    <location>
        <begin position="1553"/>
        <end position="1639"/>
    </location>
</feature>
<dbReference type="PANTHER" id="PTHR34819:SF3">
    <property type="entry name" value="CELL SURFACE PROTEIN"/>
    <property type="match status" value="1"/>
</dbReference>
<dbReference type="InterPro" id="IPR013783">
    <property type="entry name" value="Ig-like_fold"/>
</dbReference>